<protein>
    <submittedName>
        <fullName evidence="2">Uncharacterized protein</fullName>
    </submittedName>
</protein>
<organism>
    <name type="scientific">Serpula lacrymans var. lacrymans (strain S7.9)</name>
    <name type="common">Dry rot fungus</name>
    <dbReference type="NCBI Taxonomy" id="578457"/>
    <lineage>
        <taxon>Eukaryota</taxon>
        <taxon>Fungi</taxon>
        <taxon>Dikarya</taxon>
        <taxon>Basidiomycota</taxon>
        <taxon>Agaricomycotina</taxon>
        <taxon>Agaricomycetes</taxon>
        <taxon>Agaricomycetidae</taxon>
        <taxon>Boletales</taxon>
        <taxon>Coniophorineae</taxon>
        <taxon>Serpulaceae</taxon>
        <taxon>Serpula</taxon>
    </lineage>
</organism>
<dbReference type="EMBL" id="GL945433">
    <property type="protein sequence ID" value="EGO25481.1"/>
    <property type="molecule type" value="Genomic_DNA"/>
</dbReference>
<gene>
    <name evidence="2" type="ORF">SERLADRAFT_465727</name>
</gene>
<evidence type="ECO:0000256" key="1">
    <source>
        <dbReference type="SAM" id="MobiDB-lite"/>
    </source>
</evidence>
<dbReference type="Proteomes" id="UP000008064">
    <property type="component" value="Unassembled WGS sequence"/>
</dbReference>
<feature type="non-terminal residue" evidence="2">
    <location>
        <position position="339"/>
    </location>
</feature>
<feature type="region of interest" description="Disordered" evidence="1">
    <location>
        <begin position="244"/>
        <end position="282"/>
    </location>
</feature>
<evidence type="ECO:0000313" key="2">
    <source>
        <dbReference type="EMBL" id="EGO25481.1"/>
    </source>
</evidence>
<dbReference type="RefSeq" id="XP_007317603.1">
    <property type="nucleotide sequence ID" value="XM_007317541.1"/>
</dbReference>
<feature type="compositionally biased region" description="Basic and acidic residues" evidence="1">
    <location>
        <begin position="245"/>
        <end position="282"/>
    </location>
</feature>
<sequence>MSILSSDNPLLPANAVVGDLQLARDFDALQARIHEASAVLAMLAPQPSAPPLFDVFPLLSSDHNRGGQSSSISIMPATSRSMHEAQVNTEDNSKALITQNLTLVHTLQTNANVLLQTAQTLCSGLRTAEVQTQAVLALVEKEHSRNEESRAAEEEAKRDREEDVRRFSAWRDEVLEWYRTAEDWRRIMEEKVNRAVIDSQDVRAALDRMKEQDKAREEQMRLEEAIAEDERQRVAQMTAANIEQAAREEAEKTQREQQESQARARELESQRESEKQEQFKKQHAEVMAMKQQASMRNAAKIRADRERDNARLLARVGGVTEAQSVTVTRAMRSTERPSA</sequence>
<dbReference type="HOGENOM" id="CLU_820294_0_0_1"/>
<dbReference type="KEGG" id="sla:SERLADRAFT_465727"/>
<reference evidence="2" key="1">
    <citation type="submission" date="2011-04" db="EMBL/GenBank/DDBJ databases">
        <title>Evolution of plant cell wall degrading machinery underlies the functional diversity of forest fungi.</title>
        <authorList>
            <consortium name="US DOE Joint Genome Institute (JGI-PGF)"/>
            <person name="Eastwood D.C."/>
            <person name="Floudas D."/>
            <person name="Binder M."/>
            <person name="Majcherczyk A."/>
            <person name="Schneider P."/>
            <person name="Aerts A."/>
            <person name="Asiegbu F.O."/>
            <person name="Baker S.E."/>
            <person name="Barry K."/>
            <person name="Bendiksby M."/>
            <person name="Blumentritt M."/>
            <person name="Coutinho P.M."/>
            <person name="Cullen D."/>
            <person name="Cullen D."/>
            <person name="Gathman A."/>
            <person name="Goodell B."/>
            <person name="Henrissat B."/>
            <person name="Ihrmark K."/>
            <person name="Kauserud H."/>
            <person name="Kohler A."/>
            <person name="LaButti K."/>
            <person name="Lapidus A."/>
            <person name="Lavin J.L."/>
            <person name="Lee Y.-H."/>
            <person name="Lindquist E."/>
            <person name="Lilly W."/>
            <person name="Lucas S."/>
            <person name="Morin E."/>
            <person name="Murat C."/>
            <person name="Oguiza J.A."/>
            <person name="Park J."/>
            <person name="Pisabarro A.G."/>
            <person name="Riley R."/>
            <person name="Rosling A."/>
            <person name="Salamov A."/>
            <person name="Schmidt O."/>
            <person name="Schmutz J."/>
            <person name="Skrede I."/>
            <person name="Stenlid J."/>
            <person name="Wiebenga A."/>
            <person name="Xie X."/>
            <person name="Kues U."/>
            <person name="Hibbett D.S."/>
            <person name="Hoffmeister D."/>
            <person name="Hogberg N."/>
            <person name="Martin F."/>
            <person name="Grigoriev I.V."/>
            <person name="Watkinson S.C."/>
        </authorList>
    </citation>
    <scope>NUCLEOTIDE SEQUENCE</scope>
    <source>
        <strain evidence="2">S7.9</strain>
    </source>
</reference>
<accession>F8NT08</accession>
<name>F8NT08_SERL9</name>
<dbReference type="AlphaFoldDB" id="F8NT08"/>
<proteinExistence type="predicted"/>
<dbReference type="GeneID" id="18818944"/>
<feature type="region of interest" description="Disordered" evidence="1">
    <location>
        <begin position="141"/>
        <end position="161"/>
    </location>
</feature>